<proteinExistence type="predicted"/>
<dbReference type="HOGENOM" id="CLU_1304005_0_0_6"/>
<keyword evidence="3" id="KW-1185">Reference proteome</keyword>
<evidence type="ECO:0000256" key="1">
    <source>
        <dbReference type="SAM" id="Phobius"/>
    </source>
</evidence>
<dbReference type="RefSeq" id="WP_043251016.1">
    <property type="nucleotide sequence ID" value="NZ_HG322950.1"/>
</dbReference>
<dbReference type="PATRIC" id="fig|1301098.3.peg.1859"/>
<evidence type="ECO:0000313" key="3">
    <source>
        <dbReference type="Proteomes" id="UP000025241"/>
    </source>
</evidence>
<reference evidence="2 3" key="1">
    <citation type="submission" date="2013-03" db="EMBL/GenBank/DDBJ databases">
        <authorList>
            <person name="Linke B."/>
        </authorList>
    </citation>
    <scope>NUCLEOTIDE SEQUENCE [LARGE SCALE GENOMIC DNA]</scope>
    <source>
        <strain evidence="2 3">B13</strain>
    </source>
</reference>
<keyword evidence="1" id="KW-0812">Transmembrane</keyword>
<reference evidence="2 3" key="2">
    <citation type="submission" date="2014-05" db="EMBL/GenBank/DDBJ databases">
        <title>Genome sequence of the 3-chlorobenzoate degrading bacterium Pseudomonas knackmussii B13 shows multiple evidence for horizontal gene transfer.</title>
        <authorList>
            <person name="Miyazaki R."/>
            <person name="Bertelli C."/>
            <person name="Falquet L."/>
            <person name="Robinson-Rechavi M."/>
            <person name="Gharib W."/>
            <person name="Roy S."/>
            <person name="Van der Meer J.R."/>
        </authorList>
    </citation>
    <scope>NUCLEOTIDE SEQUENCE [LARGE SCALE GENOMIC DNA]</scope>
    <source>
        <strain evidence="2 3">B13</strain>
    </source>
</reference>
<evidence type="ECO:0000313" key="2">
    <source>
        <dbReference type="EMBL" id="CDF83222.1"/>
    </source>
</evidence>
<dbReference type="STRING" id="1301098.PKB_1872"/>
<dbReference type="Proteomes" id="UP000025241">
    <property type="component" value="Chromosome I"/>
</dbReference>
<dbReference type="AlphaFoldDB" id="A0A024HFE7"/>
<gene>
    <name evidence="2" type="ORF">PKB_1872</name>
</gene>
<dbReference type="EMBL" id="HG322950">
    <property type="protein sequence ID" value="CDF83222.1"/>
    <property type="molecule type" value="Genomic_DNA"/>
</dbReference>
<sequence>MDENPYAAPKVELIEARTPNAFSGGRWSPGNLRLLAWLSLALLLAQGVLFALSFLGGMQQGDPLDRYSLWLGVLCTLLGCFLSWRATQFLVDRFGARGMAWPLWLSIGLALVIQAYAVLFDTQLDGTPNAELAGFMAMFLPSGLVGLWYGVRVLKIRLPYPSVKVLGWLDVLSGVCMASILLFIPGTLLSAVALLPLALMFLRGARELATGAAQAS</sequence>
<feature type="transmembrane region" description="Helical" evidence="1">
    <location>
        <begin position="99"/>
        <end position="120"/>
    </location>
</feature>
<feature type="transmembrane region" description="Helical" evidence="1">
    <location>
        <begin position="34"/>
        <end position="55"/>
    </location>
</feature>
<keyword evidence="1" id="KW-0472">Membrane</keyword>
<dbReference type="OrthoDB" id="6874884at2"/>
<keyword evidence="1" id="KW-1133">Transmembrane helix</keyword>
<organism evidence="2 3">
    <name type="scientific">Pseudomonas knackmussii (strain DSM 6978 / CCUG 54928 / LMG 23759 / B13)</name>
    <dbReference type="NCBI Taxonomy" id="1301098"/>
    <lineage>
        <taxon>Bacteria</taxon>
        <taxon>Pseudomonadati</taxon>
        <taxon>Pseudomonadota</taxon>
        <taxon>Gammaproteobacteria</taxon>
        <taxon>Pseudomonadales</taxon>
        <taxon>Pseudomonadaceae</taxon>
        <taxon>Pseudomonas</taxon>
    </lineage>
</organism>
<feature type="transmembrane region" description="Helical" evidence="1">
    <location>
        <begin position="67"/>
        <end position="87"/>
    </location>
</feature>
<dbReference type="KEGG" id="pkc:PKB_1872"/>
<accession>A0A024HFE7</accession>
<name>A0A024HFE7_PSEKB</name>
<feature type="transmembrane region" description="Helical" evidence="1">
    <location>
        <begin position="171"/>
        <end position="199"/>
    </location>
</feature>
<feature type="transmembrane region" description="Helical" evidence="1">
    <location>
        <begin position="132"/>
        <end position="151"/>
    </location>
</feature>
<protein>
    <submittedName>
        <fullName evidence="2">Uncharacterized protein</fullName>
    </submittedName>
</protein>